<proteinExistence type="predicted"/>
<dbReference type="InterPro" id="IPR042099">
    <property type="entry name" value="ANL_N_sf"/>
</dbReference>
<evidence type="ECO:0000259" key="1">
    <source>
        <dbReference type="Pfam" id="PF00501"/>
    </source>
</evidence>
<sequence length="525" mass="57418">MDPVQQLTLGDVYTRCADLYAERTAAVGNAGTRTFQQLDENARRLADSLHQQGLAKGDRIAILSLNNLEYLECIGAAATAGLVLVPINSRLQEAEIGFVLADSGARLIFAEAEFVPVVERLRAGLPELEHVVVFDREQPQHPCYGDILAEGRDRERPGTSVTEDDLIALMYTAAVSGRPRGAMMTHRSFVYQNAQLALTTGIGEHDVNLNVLPMFHTMGLSVALTFFHLGALNVVLDRYAPSAAAERIEAHRVTFLAEFSPMAAQILDAAKRNGVDLSSLRQVFGLDTPATIRAYLEHCPGMTWLSGYGQAETHGLVCVHRVRNFDELEKGTTTVGRPGPLNLVRIVDDNDDEVRRGQDGEIVVRGPNVSVGYWRQAEATEQTTRGGWHHTGDLGRLDAGGCLWFAGRKAEKDLIKTGGENVYPEEVEGALKQHPGVIDVCVIGVADPEWTEAVKAVIVRAPGAFPGSAELIDFCKQKIASYKKPRHLVFVETLPKSPSGAIDRRAVKDLYGDVAPEISRRKEQR</sequence>
<evidence type="ECO:0000259" key="2">
    <source>
        <dbReference type="Pfam" id="PF13193"/>
    </source>
</evidence>
<dbReference type="Proteomes" id="UP000093757">
    <property type="component" value="Unassembled WGS sequence"/>
</dbReference>
<dbReference type="AlphaFoldDB" id="A0A1A6BIL7"/>
<dbReference type="GO" id="GO:0016878">
    <property type="term" value="F:acid-thiol ligase activity"/>
    <property type="evidence" value="ECO:0007669"/>
    <property type="project" value="UniProtKB-ARBA"/>
</dbReference>
<dbReference type="Gene3D" id="3.30.300.30">
    <property type="match status" value="1"/>
</dbReference>
<dbReference type="EMBL" id="MAEM01000227">
    <property type="protein sequence ID" value="OBS02059.1"/>
    <property type="molecule type" value="Genomic_DNA"/>
</dbReference>
<dbReference type="InterPro" id="IPR025110">
    <property type="entry name" value="AMP-bd_C"/>
</dbReference>
<protein>
    <recommendedName>
        <fullName evidence="5">AMP-binding protein</fullName>
    </recommendedName>
</protein>
<dbReference type="Pfam" id="PF13193">
    <property type="entry name" value="AMP-binding_C"/>
    <property type="match status" value="1"/>
</dbReference>
<dbReference type="OrthoDB" id="9803968at2"/>
<dbReference type="Gene3D" id="3.40.50.12780">
    <property type="entry name" value="N-terminal domain of ligase-like"/>
    <property type="match status" value="1"/>
</dbReference>
<accession>A0A1A6BIL7</accession>
<comment type="caution">
    <text evidence="3">The sequence shown here is derived from an EMBL/GenBank/DDBJ whole genome shotgun (WGS) entry which is preliminary data.</text>
</comment>
<dbReference type="PANTHER" id="PTHR43767">
    <property type="entry name" value="LONG-CHAIN-FATTY-ACID--COA LIGASE"/>
    <property type="match status" value="1"/>
</dbReference>
<feature type="domain" description="AMP-binding enzyme C-terminal" evidence="2">
    <location>
        <begin position="426"/>
        <end position="500"/>
    </location>
</feature>
<dbReference type="InterPro" id="IPR000873">
    <property type="entry name" value="AMP-dep_synth/lig_dom"/>
</dbReference>
<dbReference type="InterPro" id="IPR045851">
    <property type="entry name" value="AMP-bd_C_sf"/>
</dbReference>
<dbReference type="PANTHER" id="PTHR43767:SF1">
    <property type="entry name" value="NONRIBOSOMAL PEPTIDE SYNTHASE PES1 (EUROFUNG)-RELATED"/>
    <property type="match status" value="1"/>
</dbReference>
<gene>
    <name evidence="3" type="ORF">A9W98_16925</name>
</gene>
<evidence type="ECO:0000313" key="3">
    <source>
        <dbReference type="EMBL" id="OBS02059.1"/>
    </source>
</evidence>
<dbReference type="RefSeq" id="WP_065133705.1">
    <property type="nucleotide sequence ID" value="NZ_MAEM01000227.1"/>
</dbReference>
<dbReference type="SUPFAM" id="SSF56801">
    <property type="entry name" value="Acetyl-CoA synthetase-like"/>
    <property type="match status" value="1"/>
</dbReference>
<dbReference type="CDD" id="cd17637">
    <property type="entry name" value="ACLS-CaiC"/>
    <property type="match status" value="1"/>
</dbReference>
<name>A0A1A6BIL7_MYCGO</name>
<feature type="domain" description="AMP-dependent synthetase/ligase" evidence="1">
    <location>
        <begin position="17"/>
        <end position="374"/>
    </location>
</feature>
<evidence type="ECO:0008006" key="5">
    <source>
        <dbReference type="Google" id="ProtNLM"/>
    </source>
</evidence>
<evidence type="ECO:0000313" key="4">
    <source>
        <dbReference type="Proteomes" id="UP000093757"/>
    </source>
</evidence>
<dbReference type="Pfam" id="PF00501">
    <property type="entry name" value="AMP-binding"/>
    <property type="match status" value="1"/>
</dbReference>
<dbReference type="InterPro" id="IPR050237">
    <property type="entry name" value="ATP-dep_AMP-bd_enzyme"/>
</dbReference>
<reference evidence="3 4" key="1">
    <citation type="submission" date="2016-06" db="EMBL/GenBank/DDBJ databases">
        <authorList>
            <person name="Kjaerup R.B."/>
            <person name="Dalgaard T.S."/>
            <person name="Juul-Madsen H.R."/>
        </authorList>
    </citation>
    <scope>NUCLEOTIDE SEQUENCE [LARGE SCALE GENOMIC DNA]</scope>
    <source>
        <strain evidence="3 4">1245752.6</strain>
    </source>
</reference>
<organism evidence="3 4">
    <name type="scientific">Mycobacterium gordonae</name>
    <dbReference type="NCBI Taxonomy" id="1778"/>
    <lineage>
        <taxon>Bacteria</taxon>
        <taxon>Bacillati</taxon>
        <taxon>Actinomycetota</taxon>
        <taxon>Actinomycetes</taxon>
        <taxon>Mycobacteriales</taxon>
        <taxon>Mycobacteriaceae</taxon>
        <taxon>Mycobacterium</taxon>
    </lineage>
</organism>